<sequence length="282" mass="30579">MSSMQRPYRIGGFNVCCYHSCPQAAAIHTELKKLHIDAAVVDHAFIISPLQLAVAVFRVESNYDIALLARKTMSEGQQQQQQHQQQLPISAGAAPATAASSTLPGRKMSFSRRIFAALSLTHNLDRILQILPPGPQTSSVVVLYRAPRAPSAAPLIALAPAEQAAGSSVLDSSAVELERSIESAIQQTVRSTNPTAVEHSFSSMCEPFWRSDAVQYAEESKLMGYYGVSESMMAAARHSLSRRDVQRVCSAAVDGSEVAQRRALRWHTLELCVTTQLAACTA</sequence>
<keyword evidence="2" id="KW-1185">Reference proteome</keyword>
<accession>A0A0N1PAV6</accession>
<dbReference type="VEuPathDB" id="TriTrypDB:Lsey_0713_0020"/>
<proteinExistence type="predicted"/>
<reference evidence="1 2" key="1">
    <citation type="journal article" date="2015" name="PLoS Pathog.">
        <title>Leptomonas seymouri: Adaptations to the Dixenous Life Cycle Analyzed by Genome Sequencing, Transcriptome Profiling and Co-infection with Leishmania donovani.</title>
        <authorList>
            <person name="Kraeva N."/>
            <person name="Butenko A."/>
            <person name="Hlavacova J."/>
            <person name="Kostygov A."/>
            <person name="Myskova J."/>
            <person name="Grybchuk D."/>
            <person name="Lestinova T."/>
            <person name="Votypka J."/>
            <person name="Volf P."/>
            <person name="Opperdoes F."/>
            <person name="Flegontov P."/>
            <person name="Lukes J."/>
            <person name="Yurchenko V."/>
        </authorList>
    </citation>
    <scope>NUCLEOTIDE SEQUENCE [LARGE SCALE GENOMIC DNA]</scope>
    <source>
        <strain evidence="1 2">ATCC 30220</strain>
    </source>
</reference>
<dbReference type="Proteomes" id="UP000038009">
    <property type="component" value="Unassembled WGS sequence"/>
</dbReference>
<dbReference type="AlphaFoldDB" id="A0A0N1PAV6"/>
<dbReference type="EMBL" id="LJSK01000712">
    <property type="protein sequence ID" value="KPI82591.1"/>
    <property type="molecule type" value="Genomic_DNA"/>
</dbReference>
<evidence type="ECO:0000313" key="1">
    <source>
        <dbReference type="EMBL" id="KPI82591.1"/>
    </source>
</evidence>
<dbReference type="OMA" id="LEVCVTT"/>
<evidence type="ECO:0000313" key="2">
    <source>
        <dbReference type="Proteomes" id="UP000038009"/>
    </source>
</evidence>
<dbReference type="OrthoDB" id="272543at2759"/>
<name>A0A0N1PAV6_LEPSE</name>
<protein>
    <submittedName>
        <fullName evidence="1">Uncharacterized protein</fullName>
    </submittedName>
</protein>
<gene>
    <name evidence="1" type="ORF">ABL78_8400</name>
</gene>
<comment type="caution">
    <text evidence="1">The sequence shown here is derived from an EMBL/GenBank/DDBJ whole genome shotgun (WGS) entry which is preliminary data.</text>
</comment>
<organism evidence="1 2">
    <name type="scientific">Leptomonas seymouri</name>
    <dbReference type="NCBI Taxonomy" id="5684"/>
    <lineage>
        <taxon>Eukaryota</taxon>
        <taxon>Discoba</taxon>
        <taxon>Euglenozoa</taxon>
        <taxon>Kinetoplastea</taxon>
        <taxon>Metakinetoplastina</taxon>
        <taxon>Trypanosomatida</taxon>
        <taxon>Trypanosomatidae</taxon>
        <taxon>Leishmaniinae</taxon>
        <taxon>Leptomonas</taxon>
    </lineage>
</organism>